<evidence type="ECO:0000259" key="4">
    <source>
        <dbReference type="PROSITE" id="PS51462"/>
    </source>
</evidence>
<dbReference type="Gene3D" id="3.90.79.10">
    <property type="entry name" value="Nucleoside Triphosphate Pyrophosphohydrolase"/>
    <property type="match status" value="1"/>
</dbReference>
<sequence>MTPAGSRRGQRLDRYDELRGERPESFVNPPGAAFEIVFDRTVQLAVADEMARRLREAGRPEEFGDIGVVYEDAFVIAVRDAVRFRDGSVRPYIRLLGATVGTGAAVMPMLTDGRILLAWHFRHASRGWQWEIPRGFAEPGDDGATTATRELREEVGVAVDKVELLGRITADGNNDEIYLARLNAADLPEVMTDDATGEGLDEIKLVRPAELARMIADGEITDEYLLAAYAFAVAKQVW</sequence>
<feature type="compositionally biased region" description="Basic and acidic residues" evidence="3">
    <location>
        <begin position="10"/>
        <end position="23"/>
    </location>
</feature>
<dbReference type="InterPro" id="IPR000086">
    <property type="entry name" value="NUDIX_hydrolase_dom"/>
</dbReference>
<dbReference type="CDD" id="cd03424">
    <property type="entry name" value="NUDIX_ADPRase_Nudt5_UGPPase_Nudt14"/>
    <property type="match status" value="1"/>
</dbReference>
<protein>
    <recommendedName>
        <fullName evidence="4">Nudix hydrolase domain-containing protein</fullName>
    </recommendedName>
</protein>
<dbReference type="EMBL" id="BOQL01000061">
    <property type="protein sequence ID" value="GIM76350.1"/>
    <property type="molecule type" value="Genomic_DNA"/>
</dbReference>
<dbReference type="PANTHER" id="PTHR11839:SF18">
    <property type="entry name" value="NUDIX HYDROLASE DOMAIN-CONTAINING PROTEIN"/>
    <property type="match status" value="1"/>
</dbReference>
<dbReference type="SUPFAM" id="SSF55811">
    <property type="entry name" value="Nudix"/>
    <property type="match status" value="1"/>
</dbReference>
<dbReference type="Proteomes" id="UP000681340">
    <property type="component" value="Unassembled WGS sequence"/>
</dbReference>
<evidence type="ECO:0000256" key="2">
    <source>
        <dbReference type="ARBA" id="ARBA00022801"/>
    </source>
</evidence>
<name>A0A919SP11_9ACTN</name>
<dbReference type="InterPro" id="IPR015797">
    <property type="entry name" value="NUDIX_hydrolase-like_dom_sf"/>
</dbReference>
<comment type="cofactor">
    <cofactor evidence="1">
        <name>Mg(2+)</name>
        <dbReference type="ChEBI" id="CHEBI:18420"/>
    </cofactor>
</comment>
<dbReference type="GO" id="GO:0006753">
    <property type="term" value="P:nucleoside phosphate metabolic process"/>
    <property type="evidence" value="ECO:0007669"/>
    <property type="project" value="TreeGrafter"/>
</dbReference>
<evidence type="ECO:0000313" key="5">
    <source>
        <dbReference type="EMBL" id="GIM76350.1"/>
    </source>
</evidence>
<dbReference type="RefSeq" id="WP_212992899.1">
    <property type="nucleotide sequence ID" value="NZ_BAABEA010000055.1"/>
</dbReference>
<gene>
    <name evidence="5" type="ORF">Aau02nite_70470</name>
</gene>
<dbReference type="Pfam" id="PF00293">
    <property type="entry name" value="NUDIX"/>
    <property type="match status" value="1"/>
</dbReference>
<evidence type="ECO:0000256" key="3">
    <source>
        <dbReference type="SAM" id="MobiDB-lite"/>
    </source>
</evidence>
<feature type="domain" description="Nudix hydrolase" evidence="4">
    <location>
        <begin position="95"/>
        <end position="229"/>
    </location>
</feature>
<reference evidence="5" key="1">
    <citation type="submission" date="2021-03" db="EMBL/GenBank/DDBJ databases">
        <title>Whole genome shotgun sequence of Actinoplanes auranticolor NBRC 12245.</title>
        <authorList>
            <person name="Komaki H."/>
            <person name="Tamura T."/>
        </authorList>
    </citation>
    <scope>NUCLEOTIDE SEQUENCE</scope>
    <source>
        <strain evidence="5">NBRC 12245</strain>
    </source>
</reference>
<dbReference type="PANTHER" id="PTHR11839">
    <property type="entry name" value="UDP/ADP-SUGAR PYROPHOSPHATASE"/>
    <property type="match status" value="1"/>
</dbReference>
<keyword evidence="6" id="KW-1185">Reference proteome</keyword>
<comment type="caution">
    <text evidence="5">The sequence shown here is derived from an EMBL/GenBank/DDBJ whole genome shotgun (WGS) entry which is preliminary data.</text>
</comment>
<evidence type="ECO:0000313" key="6">
    <source>
        <dbReference type="Proteomes" id="UP000681340"/>
    </source>
</evidence>
<dbReference type="GO" id="GO:0016787">
    <property type="term" value="F:hydrolase activity"/>
    <property type="evidence" value="ECO:0007669"/>
    <property type="project" value="UniProtKB-KW"/>
</dbReference>
<dbReference type="GO" id="GO:0019693">
    <property type="term" value="P:ribose phosphate metabolic process"/>
    <property type="evidence" value="ECO:0007669"/>
    <property type="project" value="TreeGrafter"/>
</dbReference>
<evidence type="ECO:0000256" key="1">
    <source>
        <dbReference type="ARBA" id="ARBA00001946"/>
    </source>
</evidence>
<accession>A0A919SP11</accession>
<proteinExistence type="predicted"/>
<organism evidence="5 6">
    <name type="scientific">Actinoplanes auranticolor</name>
    <dbReference type="NCBI Taxonomy" id="47988"/>
    <lineage>
        <taxon>Bacteria</taxon>
        <taxon>Bacillati</taxon>
        <taxon>Actinomycetota</taxon>
        <taxon>Actinomycetes</taxon>
        <taxon>Micromonosporales</taxon>
        <taxon>Micromonosporaceae</taxon>
        <taxon>Actinoplanes</taxon>
    </lineage>
</organism>
<keyword evidence="2" id="KW-0378">Hydrolase</keyword>
<dbReference type="AlphaFoldDB" id="A0A919SP11"/>
<feature type="region of interest" description="Disordered" evidence="3">
    <location>
        <begin position="1"/>
        <end position="23"/>
    </location>
</feature>
<dbReference type="PROSITE" id="PS51462">
    <property type="entry name" value="NUDIX"/>
    <property type="match status" value="1"/>
</dbReference>